<name>A0ABP8SAI0_9ACTN</name>
<keyword evidence="2" id="KW-1185">Reference proteome</keyword>
<accession>A0ABP8SAI0</accession>
<gene>
    <name evidence="1" type="ORF">GCM10023176_11860</name>
</gene>
<dbReference type="RefSeq" id="WP_346116859.1">
    <property type="nucleotide sequence ID" value="NZ_BAABGU010000004.1"/>
</dbReference>
<dbReference type="EMBL" id="BAABGU010000004">
    <property type="protein sequence ID" value="GAA4564909.1"/>
    <property type="molecule type" value="Genomic_DNA"/>
</dbReference>
<comment type="caution">
    <text evidence="1">The sequence shown here is derived from an EMBL/GenBank/DDBJ whole genome shotgun (WGS) entry which is preliminary data.</text>
</comment>
<proteinExistence type="predicted"/>
<evidence type="ECO:0000313" key="2">
    <source>
        <dbReference type="Proteomes" id="UP001500307"/>
    </source>
</evidence>
<protein>
    <submittedName>
        <fullName evidence="1">Uncharacterized protein</fullName>
    </submittedName>
</protein>
<dbReference type="Proteomes" id="UP001500307">
    <property type="component" value="Unassembled WGS sequence"/>
</dbReference>
<evidence type="ECO:0000313" key="1">
    <source>
        <dbReference type="EMBL" id="GAA4564909.1"/>
    </source>
</evidence>
<organism evidence="1 2">
    <name type="scientific">Micromonospora coerulea</name>
    <dbReference type="NCBI Taxonomy" id="47856"/>
    <lineage>
        <taxon>Bacteria</taxon>
        <taxon>Bacillati</taxon>
        <taxon>Actinomycetota</taxon>
        <taxon>Actinomycetes</taxon>
        <taxon>Micromonosporales</taxon>
        <taxon>Micromonosporaceae</taxon>
        <taxon>Micromonospora</taxon>
    </lineage>
</organism>
<reference evidence="2" key="1">
    <citation type="journal article" date="2019" name="Int. J. Syst. Evol. Microbiol.">
        <title>The Global Catalogue of Microorganisms (GCM) 10K type strain sequencing project: providing services to taxonomists for standard genome sequencing and annotation.</title>
        <authorList>
            <consortium name="The Broad Institute Genomics Platform"/>
            <consortium name="The Broad Institute Genome Sequencing Center for Infectious Disease"/>
            <person name="Wu L."/>
            <person name="Ma J."/>
        </authorList>
    </citation>
    <scope>NUCLEOTIDE SEQUENCE [LARGE SCALE GENOMIC DNA]</scope>
    <source>
        <strain evidence="2">JCM 3175</strain>
    </source>
</reference>
<sequence>MELVGERIGRLCSQAAGGQLREHAERYGVAEVLDRIVDAVAQGRRDRPLAEDLDLLDAAFARHGIDGLTTGVRGFEPWLGGGGRPTVAAWACPGPGPCPRKVPVDDGDPPVCGLTGAPLVESRITL</sequence>